<proteinExistence type="predicted"/>
<dbReference type="EMBL" id="CP157947">
    <property type="protein sequence ID" value="XBS69224.1"/>
    <property type="molecule type" value="Genomic_DNA"/>
</dbReference>
<evidence type="ECO:0000313" key="2">
    <source>
        <dbReference type="EMBL" id="XBS69224.1"/>
    </source>
</evidence>
<organism evidence="2">
    <name type="scientific">Acerihabitans sp. KWT182</name>
    <dbReference type="NCBI Taxonomy" id="3157919"/>
    <lineage>
        <taxon>Bacteria</taxon>
        <taxon>Pseudomonadati</taxon>
        <taxon>Pseudomonadota</taxon>
        <taxon>Gammaproteobacteria</taxon>
        <taxon>Enterobacterales</taxon>
        <taxon>Pectobacteriaceae</taxon>
        <taxon>Acerihabitans</taxon>
    </lineage>
</organism>
<dbReference type="CDD" id="cd00377">
    <property type="entry name" value="ICL_PEPM"/>
    <property type="match status" value="1"/>
</dbReference>
<dbReference type="AlphaFoldDB" id="A0AAU7Q876"/>
<dbReference type="InterPro" id="IPR015813">
    <property type="entry name" value="Pyrv/PenolPyrv_kinase-like_dom"/>
</dbReference>
<dbReference type="InterPro" id="IPR039556">
    <property type="entry name" value="ICL/PEPM"/>
</dbReference>
<accession>A0AAU7Q876</accession>
<dbReference type="PANTHER" id="PTHR42905">
    <property type="entry name" value="PHOSPHOENOLPYRUVATE CARBOXYLASE"/>
    <property type="match status" value="1"/>
</dbReference>
<evidence type="ECO:0000256" key="1">
    <source>
        <dbReference type="ARBA" id="ARBA00022723"/>
    </source>
</evidence>
<dbReference type="GO" id="GO:0016829">
    <property type="term" value="F:lyase activity"/>
    <property type="evidence" value="ECO:0007669"/>
    <property type="project" value="UniProtKB-KW"/>
</dbReference>
<gene>
    <name evidence="2" type="ORF">ABK905_22620</name>
</gene>
<sequence length="155" mass="16831">MNFNALHHQPRPLLIANVWDAGSALAAQRAGNHALGTSSAAIAAMLGYEDGEAMRFDELLNIVARISAVTKLPLSVDSNAGYGKTTNDIIDNIQRLAHLGVAGINLEDSRVVNGVRRISMGNFIYSAIQTQLKNLLCTVQRQHSFAGVFNHENHR</sequence>
<keyword evidence="1" id="KW-0479">Metal-binding</keyword>
<reference evidence="2" key="1">
    <citation type="submission" date="2024-06" db="EMBL/GenBank/DDBJ databases">
        <authorList>
            <person name="Coelho C."/>
            <person name="Bento M."/>
            <person name="Garcia E."/>
            <person name="Camelo A."/>
            <person name="Brandao I."/>
            <person name="Espirito Santo C."/>
            <person name="Trovao J."/>
            <person name="Verissimo A."/>
            <person name="Costa J."/>
            <person name="Tiago I."/>
        </authorList>
    </citation>
    <scope>NUCLEOTIDE SEQUENCE</scope>
    <source>
        <strain evidence="2">KWT182</strain>
    </source>
</reference>
<keyword evidence="2" id="KW-0456">Lyase</keyword>
<dbReference type="Pfam" id="PF13714">
    <property type="entry name" value="PEP_mutase"/>
    <property type="match status" value="1"/>
</dbReference>
<dbReference type="InterPro" id="IPR040442">
    <property type="entry name" value="Pyrv_kinase-like_dom_sf"/>
</dbReference>
<protein>
    <submittedName>
        <fullName evidence="2">Isocitrate lyase/phosphoenolpyruvate mutase family protein</fullName>
    </submittedName>
</protein>
<dbReference type="GO" id="GO:0046872">
    <property type="term" value="F:metal ion binding"/>
    <property type="evidence" value="ECO:0007669"/>
    <property type="project" value="UniProtKB-KW"/>
</dbReference>
<dbReference type="Gene3D" id="3.20.20.60">
    <property type="entry name" value="Phosphoenolpyruvate-binding domains"/>
    <property type="match status" value="1"/>
</dbReference>
<dbReference type="PANTHER" id="PTHR42905:SF16">
    <property type="entry name" value="CARBOXYPHOSPHONOENOLPYRUVATE PHOSPHONOMUTASE-LIKE PROTEIN (AFU_ORTHOLOGUE AFUA_5G07230)"/>
    <property type="match status" value="1"/>
</dbReference>
<name>A0AAU7Q876_9GAMM</name>
<dbReference type="SUPFAM" id="SSF51621">
    <property type="entry name" value="Phosphoenolpyruvate/pyruvate domain"/>
    <property type="match status" value="1"/>
</dbReference>